<dbReference type="GO" id="GO:0006950">
    <property type="term" value="P:response to stress"/>
    <property type="evidence" value="ECO:0007669"/>
    <property type="project" value="UniProtKB-ARBA"/>
</dbReference>
<evidence type="ECO:0000259" key="3">
    <source>
        <dbReference type="PROSITE" id="PS51352"/>
    </source>
</evidence>
<feature type="signal peptide" evidence="2">
    <location>
        <begin position="1"/>
        <end position="21"/>
    </location>
</feature>
<dbReference type="AlphaFoldDB" id="A0A5B9W0U2"/>
<dbReference type="InterPro" id="IPR017937">
    <property type="entry name" value="Thioredoxin_CS"/>
</dbReference>
<evidence type="ECO:0000256" key="2">
    <source>
        <dbReference type="SAM" id="SignalP"/>
    </source>
</evidence>
<keyword evidence="2" id="KW-0732">Signal</keyword>
<dbReference type="KEGG" id="agv:OJF2_20320"/>
<keyword evidence="1" id="KW-0676">Redox-active center</keyword>
<dbReference type="InterPro" id="IPR011990">
    <property type="entry name" value="TPR-like_helical_dom_sf"/>
</dbReference>
<dbReference type="PROSITE" id="PS51352">
    <property type="entry name" value="THIOREDOXIN_2"/>
    <property type="match status" value="1"/>
</dbReference>
<dbReference type="SUPFAM" id="SSF52833">
    <property type="entry name" value="Thioredoxin-like"/>
    <property type="match status" value="1"/>
</dbReference>
<name>A0A5B9W0U2_9BACT</name>
<protein>
    <submittedName>
        <fullName evidence="4">Thiol-disulfide oxidoreductase ResA</fullName>
    </submittedName>
</protein>
<proteinExistence type="predicted"/>
<evidence type="ECO:0000313" key="4">
    <source>
        <dbReference type="EMBL" id="QEH33530.1"/>
    </source>
</evidence>
<dbReference type="PROSITE" id="PS00194">
    <property type="entry name" value="THIOREDOXIN_1"/>
    <property type="match status" value="1"/>
</dbReference>
<dbReference type="InterPro" id="IPR000866">
    <property type="entry name" value="AhpC/TSA"/>
</dbReference>
<sequence precursor="true">MSTPRFLLSLAVLSLATGARAQQATPSSVASILDRSDRALVRDLGAYLRQNPKADDRDQGYAALFNKAIEHDWFADTEEAATRYVKNDPDGPVRALAQIILTMSRATAGRYEEALARYKELMNGLGKPEEETFATSFSETFAGSAATAGEFATAKQVYTILQERFPDSTTVRDKVTREIGRLDRIGKPVESFQAIDLNGKAIRSESLKGKYVLVDFWATWCGPCLAELPRLQETYRKYHDAGFEILSISLDETRTPVADFVSTRKIPWPQVHNGSAGTDLVEAFGVGSIPASYLVDPEGTIIRLDLRGQSLDAALAKLTTRPLK</sequence>
<dbReference type="PANTHER" id="PTHR42852">
    <property type="entry name" value="THIOL:DISULFIDE INTERCHANGE PROTEIN DSBE"/>
    <property type="match status" value="1"/>
</dbReference>
<dbReference type="InterPro" id="IPR050553">
    <property type="entry name" value="Thioredoxin_ResA/DsbE_sf"/>
</dbReference>
<feature type="domain" description="Thioredoxin" evidence="3">
    <location>
        <begin position="183"/>
        <end position="324"/>
    </location>
</feature>
<dbReference type="CDD" id="cd02966">
    <property type="entry name" value="TlpA_like_family"/>
    <property type="match status" value="1"/>
</dbReference>
<dbReference type="InterPro" id="IPR036249">
    <property type="entry name" value="Thioredoxin-like_sf"/>
</dbReference>
<dbReference type="GO" id="GO:0016491">
    <property type="term" value="F:oxidoreductase activity"/>
    <property type="evidence" value="ECO:0007669"/>
    <property type="project" value="InterPro"/>
</dbReference>
<organism evidence="4 5">
    <name type="scientific">Aquisphaera giovannonii</name>
    <dbReference type="NCBI Taxonomy" id="406548"/>
    <lineage>
        <taxon>Bacteria</taxon>
        <taxon>Pseudomonadati</taxon>
        <taxon>Planctomycetota</taxon>
        <taxon>Planctomycetia</taxon>
        <taxon>Isosphaerales</taxon>
        <taxon>Isosphaeraceae</taxon>
        <taxon>Aquisphaera</taxon>
    </lineage>
</organism>
<accession>A0A5B9W0U2</accession>
<dbReference type="Pfam" id="PF00578">
    <property type="entry name" value="AhpC-TSA"/>
    <property type="match status" value="1"/>
</dbReference>
<reference evidence="4 5" key="1">
    <citation type="submission" date="2019-08" db="EMBL/GenBank/DDBJ databases">
        <title>Deep-cultivation of Planctomycetes and their phenomic and genomic characterization uncovers novel biology.</title>
        <authorList>
            <person name="Wiegand S."/>
            <person name="Jogler M."/>
            <person name="Boedeker C."/>
            <person name="Pinto D."/>
            <person name="Vollmers J."/>
            <person name="Rivas-Marin E."/>
            <person name="Kohn T."/>
            <person name="Peeters S.H."/>
            <person name="Heuer A."/>
            <person name="Rast P."/>
            <person name="Oberbeckmann S."/>
            <person name="Bunk B."/>
            <person name="Jeske O."/>
            <person name="Meyerdierks A."/>
            <person name="Storesund J.E."/>
            <person name="Kallscheuer N."/>
            <person name="Luecker S."/>
            <person name="Lage O.M."/>
            <person name="Pohl T."/>
            <person name="Merkel B.J."/>
            <person name="Hornburger P."/>
            <person name="Mueller R.-W."/>
            <person name="Bruemmer F."/>
            <person name="Labrenz M."/>
            <person name="Spormann A.M."/>
            <person name="Op den Camp H."/>
            <person name="Overmann J."/>
            <person name="Amann R."/>
            <person name="Jetten M.S.M."/>
            <person name="Mascher T."/>
            <person name="Medema M.H."/>
            <person name="Devos D.P."/>
            <person name="Kaster A.-K."/>
            <person name="Ovreas L."/>
            <person name="Rohde M."/>
            <person name="Galperin M.Y."/>
            <person name="Jogler C."/>
        </authorList>
    </citation>
    <scope>NUCLEOTIDE SEQUENCE [LARGE SCALE GENOMIC DNA]</scope>
    <source>
        <strain evidence="4 5">OJF2</strain>
    </source>
</reference>
<evidence type="ECO:0000313" key="5">
    <source>
        <dbReference type="Proteomes" id="UP000324233"/>
    </source>
</evidence>
<dbReference type="EMBL" id="CP042997">
    <property type="protein sequence ID" value="QEH33530.1"/>
    <property type="molecule type" value="Genomic_DNA"/>
</dbReference>
<dbReference type="InterPro" id="IPR013766">
    <property type="entry name" value="Thioredoxin_domain"/>
</dbReference>
<dbReference type="Proteomes" id="UP000324233">
    <property type="component" value="Chromosome"/>
</dbReference>
<evidence type="ECO:0000256" key="1">
    <source>
        <dbReference type="ARBA" id="ARBA00023284"/>
    </source>
</evidence>
<gene>
    <name evidence="4" type="primary">resA_4</name>
    <name evidence="4" type="ORF">OJF2_20320</name>
</gene>
<feature type="chain" id="PRO_5022941789" evidence="2">
    <location>
        <begin position="22"/>
        <end position="324"/>
    </location>
</feature>
<dbReference type="GO" id="GO:0016209">
    <property type="term" value="F:antioxidant activity"/>
    <property type="evidence" value="ECO:0007669"/>
    <property type="project" value="InterPro"/>
</dbReference>
<dbReference type="PANTHER" id="PTHR42852:SF13">
    <property type="entry name" value="PROTEIN DIPZ"/>
    <property type="match status" value="1"/>
</dbReference>
<dbReference type="OrthoDB" id="252709at2"/>
<dbReference type="Gene3D" id="1.25.40.10">
    <property type="entry name" value="Tetratricopeptide repeat domain"/>
    <property type="match status" value="1"/>
</dbReference>
<dbReference type="RefSeq" id="WP_148593468.1">
    <property type="nucleotide sequence ID" value="NZ_CP042997.1"/>
</dbReference>
<keyword evidence="5" id="KW-1185">Reference proteome</keyword>
<dbReference type="Gene3D" id="3.40.30.10">
    <property type="entry name" value="Glutaredoxin"/>
    <property type="match status" value="1"/>
</dbReference>